<reference evidence="1 2" key="1">
    <citation type="submission" date="2023-07" db="EMBL/GenBank/DDBJ databases">
        <title>Sequencing the genomes of 1000 actinobacteria strains.</title>
        <authorList>
            <person name="Klenk H.-P."/>
        </authorList>
    </citation>
    <scope>NUCLEOTIDE SEQUENCE [LARGE SCALE GENOMIC DNA]</scope>
    <source>
        <strain evidence="1 2">DSM 19426</strain>
    </source>
</reference>
<dbReference type="EMBL" id="JAVDYG010000001">
    <property type="protein sequence ID" value="MDR7364289.1"/>
    <property type="molecule type" value="Genomic_DNA"/>
</dbReference>
<dbReference type="Proteomes" id="UP001183648">
    <property type="component" value="Unassembled WGS sequence"/>
</dbReference>
<dbReference type="InterPro" id="IPR016193">
    <property type="entry name" value="Cytidine_deaminase-like"/>
</dbReference>
<name>A0ABU2C0T8_9ACTN</name>
<proteinExistence type="predicted"/>
<sequence length="114" mass="11608">MSITFEDPDDKKLATLARATRARTRAAEGACVRDQDGRTYAGATVALEHLRVSAVGVALSMAASSGATSLEAVAVVTEGDLDAGDLAAVRELGGDSVTVFRCAPDGSPVEQVTA</sequence>
<accession>A0ABU2C0T8</accession>
<evidence type="ECO:0000313" key="1">
    <source>
        <dbReference type="EMBL" id="MDR7364289.1"/>
    </source>
</evidence>
<protein>
    <recommendedName>
        <fullName evidence="3">Cytidine deaminase</fullName>
    </recommendedName>
</protein>
<dbReference type="Gene3D" id="3.40.140.10">
    <property type="entry name" value="Cytidine Deaminase, domain 2"/>
    <property type="match status" value="1"/>
</dbReference>
<evidence type="ECO:0008006" key="3">
    <source>
        <dbReference type="Google" id="ProtNLM"/>
    </source>
</evidence>
<gene>
    <name evidence="1" type="ORF">J2S63_003842</name>
</gene>
<dbReference type="RefSeq" id="WP_310305786.1">
    <property type="nucleotide sequence ID" value="NZ_BAAAPS010000005.1"/>
</dbReference>
<dbReference type="SUPFAM" id="SSF53927">
    <property type="entry name" value="Cytidine deaminase-like"/>
    <property type="match status" value="1"/>
</dbReference>
<evidence type="ECO:0000313" key="2">
    <source>
        <dbReference type="Proteomes" id="UP001183648"/>
    </source>
</evidence>
<organism evidence="1 2">
    <name type="scientific">Nocardioides marmoribigeumensis</name>
    <dbReference type="NCBI Taxonomy" id="433649"/>
    <lineage>
        <taxon>Bacteria</taxon>
        <taxon>Bacillati</taxon>
        <taxon>Actinomycetota</taxon>
        <taxon>Actinomycetes</taxon>
        <taxon>Propionibacteriales</taxon>
        <taxon>Nocardioidaceae</taxon>
        <taxon>Nocardioides</taxon>
    </lineage>
</organism>
<keyword evidence="2" id="KW-1185">Reference proteome</keyword>
<comment type="caution">
    <text evidence="1">The sequence shown here is derived from an EMBL/GenBank/DDBJ whole genome shotgun (WGS) entry which is preliminary data.</text>
</comment>